<organism evidence="2 3">
    <name type="scientific">Haematococcus lacustris</name>
    <name type="common">Green alga</name>
    <name type="synonym">Haematococcus pluvialis</name>
    <dbReference type="NCBI Taxonomy" id="44745"/>
    <lineage>
        <taxon>Eukaryota</taxon>
        <taxon>Viridiplantae</taxon>
        <taxon>Chlorophyta</taxon>
        <taxon>core chlorophytes</taxon>
        <taxon>Chlorophyceae</taxon>
        <taxon>CS clade</taxon>
        <taxon>Chlamydomonadales</taxon>
        <taxon>Haematococcaceae</taxon>
        <taxon>Haematococcus</taxon>
    </lineage>
</organism>
<evidence type="ECO:0000256" key="1">
    <source>
        <dbReference type="SAM" id="MobiDB-lite"/>
    </source>
</evidence>
<proteinExistence type="predicted"/>
<dbReference type="Proteomes" id="UP000485058">
    <property type="component" value="Unassembled WGS sequence"/>
</dbReference>
<accession>A0A699ZZK8</accession>
<comment type="caution">
    <text evidence="2">The sequence shown here is derived from an EMBL/GenBank/DDBJ whole genome shotgun (WGS) entry which is preliminary data.</text>
</comment>
<dbReference type="EMBL" id="BLLF01002486">
    <property type="protein sequence ID" value="GFH24264.1"/>
    <property type="molecule type" value="Genomic_DNA"/>
</dbReference>
<feature type="compositionally biased region" description="Low complexity" evidence="1">
    <location>
        <begin position="91"/>
        <end position="102"/>
    </location>
</feature>
<feature type="region of interest" description="Disordered" evidence="1">
    <location>
        <begin position="90"/>
        <end position="143"/>
    </location>
</feature>
<evidence type="ECO:0000313" key="3">
    <source>
        <dbReference type="Proteomes" id="UP000485058"/>
    </source>
</evidence>
<evidence type="ECO:0000313" key="2">
    <source>
        <dbReference type="EMBL" id="GFH24264.1"/>
    </source>
</evidence>
<dbReference type="AlphaFoldDB" id="A0A699ZZK8"/>
<sequence>METESTGTDLLTTLSKAVQSVGCIRNELSSVQFHKNSESPCGTTAVKLPQPASSMLAEVAKDATVCMVALKEPASKGQCWPALSVAQVPPGSQLGSQLESQSDATDMSGSPGSRVQSAMQGFTGERQASPKAPGDGLMSPDSEASTSLSALLLQIRQRSAGKEARHTTSITDIHYPAFCIVDIKALRRLGFPQLTFTAHRHGVMNNAQLHPACVTPHLHNIRPRNRGVQAGR</sequence>
<reference evidence="2 3" key="1">
    <citation type="submission" date="2020-02" db="EMBL/GenBank/DDBJ databases">
        <title>Draft genome sequence of Haematococcus lacustris strain NIES-144.</title>
        <authorList>
            <person name="Morimoto D."/>
            <person name="Nakagawa S."/>
            <person name="Yoshida T."/>
            <person name="Sawayama S."/>
        </authorList>
    </citation>
    <scope>NUCLEOTIDE SEQUENCE [LARGE SCALE GENOMIC DNA]</scope>
    <source>
        <strain evidence="2 3">NIES-144</strain>
    </source>
</reference>
<keyword evidence="3" id="KW-1185">Reference proteome</keyword>
<protein>
    <submittedName>
        <fullName evidence="2">Uncharacterized protein</fullName>
    </submittedName>
</protein>
<gene>
    <name evidence="2" type="ORF">HaLaN_22025</name>
</gene>
<feature type="compositionally biased region" description="Polar residues" evidence="1">
    <location>
        <begin position="103"/>
        <end position="120"/>
    </location>
</feature>
<name>A0A699ZZK8_HAELA</name>